<organism evidence="1 2">
    <name type="scientific">Trichuris suis</name>
    <name type="common">pig whipworm</name>
    <dbReference type="NCBI Taxonomy" id="68888"/>
    <lineage>
        <taxon>Eukaryota</taxon>
        <taxon>Metazoa</taxon>
        <taxon>Ecdysozoa</taxon>
        <taxon>Nematoda</taxon>
        <taxon>Enoplea</taxon>
        <taxon>Dorylaimia</taxon>
        <taxon>Trichinellida</taxon>
        <taxon>Trichuridae</taxon>
        <taxon>Trichuris</taxon>
    </lineage>
</organism>
<name>A0A085MN15_9BILA</name>
<gene>
    <name evidence="1" type="ORF">M513_00304</name>
</gene>
<accession>A0A085MN15</accession>
<dbReference type="Proteomes" id="UP000030764">
    <property type="component" value="Unassembled WGS sequence"/>
</dbReference>
<sequence length="561" mass="62559">MLNANERSIKGYRRGIRKVTASKLPRSLQPVFSINDIFQWIELSESRSSKVADPSFSLKRSSNASPATQNFQAFFCAVRGGLFELCESAHLAILQFAFYPTANGKVRNSVLKRLHLTPSKLIERDSSFKSTFGCFKQLDRAFVVFKAALEAKPTICSADVALHIEADGSLQNSHTTELRIPSDDHCAMLEGGSDFSDDEESVISTADQDLSTKKKIAALFRLNEALLDDLYDFRGALTCTETDCNELSVTPNFVMTESPYENTEGPFKAKSLNNFPVFDEELRQSQAVPVGDSSMSFFGDLLGFVPTQCNTTASVLNQQSQKSVNERLEVDCTSVRTFRSVPFQRALESQTLKEDDCHLKSFTAPKRKSAEGNDCGKRLRLLSHHTGTPTKSQSLITVESQDADSTTDAICQHDYVDAEGQRNGESYDVEREASVIDVSGIASRTKEKEETTNFCNSQADCMKMQKHLQQKQKIQRTLVETEKFDCSEEVTNTKQNSLNPPVTTPNGIRLSEAAQVGYIPTHMVGIYRTAPIFVRSLLSRHVGLSKRQRVSSLHFFRDHLT</sequence>
<reference evidence="1 2" key="1">
    <citation type="journal article" date="2014" name="Nat. Genet.">
        <title>Genome and transcriptome of the porcine whipworm Trichuris suis.</title>
        <authorList>
            <person name="Jex A.R."/>
            <person name="Nejsum P."/>
            <person name="Schwarz E.M."/>
            <person name="Hu L."/>
            <person name="Young N.D."/>
            <person name="Hall R.S."/>
            <person name="Korhonen P.K."/>
            <person name="Liao S."/>
            <person name="Thamsborg S."/>
            <person name="Xia J."/>
            <person name="Xu P."/>
            <person name="Wang S."/>
            <person name="Scheerlinck J.P."/>
            <person name="Hofmann A."/>
            <person name="Sternberg P.W."/>
            <person name="Wang J."/>
            <person name="Gasser R.B."/>
        </authorList>
    </citation>
    <scope>NUCLEOTIDE SEQUENCE [LARGE SCALE GENOMIC DNA]</scope>
    <source>
        <strain evidence="1">DCEP-RM93M</strain>
    </source>
</reference>
<dbReference type="EMBL" id="KL363183">
    <property type="protein sequence ID" value="KFD58611.1"/>
    <property type="molecule type" value="Genomic_DNA"/>
</dbReference>
<evidence type="ECO:0000313" key="2">
    <source>
        <dbReference type="Proteomes" id="UP000030764"/>
    </source>
</evidence>
<protein>
    <submittedName>
        <fullName evidence="1">Uncharacterized protein</fullName>
    </submittedName>
</protein>
<dbReference type="AlphaFoldDB" id="A0A085MN15"/>
<keyword evidence="2" id="KW-1185">Reference proteome</keyword>
<evidence type="ECO:0000313" key="1">
    <source>
        <dbReference type="EMBL" id="KFD58611.1"/>
    </source>
</evidence>
<proteinExistence type="predicted"/>